<dbReference type="Proteomes" id="UP000292136">
    <property type="component" value="Unassembled WGS sequence"/>
</dbReference>
<evidence type="ECO:0000313" key="7">
    <source>
        <dbReference type="Proteomes" id="UP000292136"/>
    </source>
</evidence>
<dbReference type="EMBL" id="SHKM01000001">
    <property type="protein sequence ID" value="RZT90548.1"/>
    <property type="molecule type" value="Genomic_DNA"/>
</dbReference>
<keyword evidence="3" id="KW-0378">Hydrolase</keyword>
<dbReference type="Pfam" id="PF00293">
    <property type="entry name" value="NUDIX"/>
    <property type="match status" value="1"/>
</dbReference>
<reference evidence="6 7" key="1">
    <citation type="submission" date="2019-02" db="EMBL/GenBank/DDBJ databases">
        <title>Genomic Encyclopedia of Type Strains, Phase IV (KMG-IV): sequencing the most valuable type-strain genomes for metagenomic binning, comparative biology and taxonomic classification.</title>
        <authorList>
            <person name="Goeker M."/>
        </authorList>
    </citation>
    <scope>NUCLEOTIDE SEQUENCE [LARGE SCALE GENOMIC DNA]</scope>
    <source>
        <strain evidence="6 7">DSM 21223</strain>
    </source>
</reference>
<protein>
    <submittedName>
        <fullName evidence="6">NUDIX domain-containing protein</fullName>
    </submittedName>
</protein>
<dbReference type="InterPro" id="IPR020084">
    <property type="entry name" value="NUDIX_hydrolase_CS"/>
</dbReference>
<comment type="caution">
    <text evidence="6">The sequence shown here is derived from an EMBL/GenBank/DDBJ whole genome shotgun (WGS) entry which is preliminary data.</text>
</comment>
<accession>A0ABY0IUP4</accession>
<feature type="domain" description="Nudix hydrolase" evidence="5">
    <location>
        <begin position="43"/>
        <end position="163"/>
    </location>
</feature>
<gene>
    <name evidence="6" type="ORF">EV678_1366</name>
</gene>
<keyword evidence="4" id="KW-0460">Magnesium</keyword>
<evidence type="ECO:0000313" key="6">
    <source>
        <dbReference type="EMBL" id="RZT90548.1"/>
    </source>
</evidence>
<sequence length="167" mass="18061">MSELSSPYRFCPCCAGTLSWREIGGAPRQVCDDASCGHVFWGNPVPVVAALVEWQGSVILARNAAWAEGQFGLVTGFLERDEAPAEAACREVGEELGLVAVGAQLIGTYPFARKNEVIMAFHVPAQGEICLNEELAEVRLIAPEKLKPWDYGTGLAVADWLRRRSAG</sequence>
<dbReference type="SUPFAM" id="SSF55811">
    <property type="entry name" value="Nudix"/>
    <property type="match status" value="1"/>
</dbReference>
<dbReference type="PROSITE" id="PS51462">
    <property type="entry name" value="NUDIX"/>
    <property type="match status" value="1"/>
</dbReference>
<evidence type="ECO:0000259" key="5">
    <source>
        <dbReference type="PROSITE" id="PS51462"/>
    </source>
</evidence>
<keyword evidence="7" id="KW-1185">Reference proteome</keyword>
<dbReference type="InterPro" id="IPR050241">
    <property type="entry name" value="NAD-cap_RNA_hydrolase_NudC"/>
</dbReference>
<evidence type="ECO:0000256" key="2">
    <source>
        <dbReference type="ARBA" id="ARBA00022723"/>
    </source>
</evidence>
<organism evidence="6 7">
    <name type="scientific">Azospira oryzae</name>
    <dbReference type="NCBI Taxonomy" id="146939"/>
    <lineage>
        <taxon>Bacteria</taxon>
        <taxon>Pseudomonadati</taxon>
        <taxon>Pseudomonadota</taxon>
        <taxon>Betaproteobacteria</taxon>
        <taxon>Rhodocyclales</taxon>
        <taxon>Rhodocyclaceae</taxon>
        <taxon>Azospira</taxon>
    </lineage>
</organism>
<name>A0ABY0IUP4_9RHOO</name>
<dbReference type="InterPro" id="IPR015797">
    <property type="entry name" value="NUDIX_hydrolase-like_dom_sf"/>
</dbReference>
<evidence type="ECO:0000256" key="4">
    <source>
        <dbReference type="ARBA" id="ARBA00022842"/>
    </source>
</evidence>
<keyword evidence="2" id="KW-0479">Metal-binding</keyword>
<dbReference type="PANTHER" id="PTHR42904:SF12">
    <property type="entry name" value="ADP-RIBOSE PYROPHOSPHATASE-RELATED"/>
    <property type="match status" value="1"/>
</dbReference>
<proteinExistence type="predicted"/>
<comment type="cofactor">
    <cofactor evidence="1">
        <name>Mg(2+)</name>
        <dbReference type="ChEBI" id="CHEBI:18420"/>
    </cofactor>
</comment>
<dbReference type="Gene3D" id="3.90.79.10">
    <property type="entry name" value="Nucleoside Triphosphate Pyrophosphohydrolase"/>
    <property type="match status" value="1"/>
</dbReference>
<dbReference type="PROSITE" id="PS00893">
    <property type="entry name" value="NUDIX_BOX"/>
    <property type="match status" value="1"/>
</dbReference>
<evidence type="ECO:0000256" key="1">
    <source>
        <dbReference type="ARBA" id="ARBA00001946"/>
    </source>
</evidence>
<dbReference type="PANTHER" id="PTHR42904">
    <property type="entry name" value="NUDIX HYDROLASE, NUDC SUBFAMILY"/>
    <property type="match status" value="1"/>
</dbReference>
<dbReference type="InterPro" id="IPR000086">
    <property type="entry name" value="NUDIX_hydrolase_dom"/>
</dbReference>
<dbReference type="RefSeq" id="WP_130458947.1">
    <property type="nucleotide sequence ID" value="NZ_SHKM01000001.1"/>
</dbReference>
<evidence type="ECO:0000256" key="3">
    <source>
        <dbReference type="ARBA" id="ARBA00022801"/>
    </source>
</evidence>